<dbReference type="EMBL" id="MWQN01000006">
    <property type="protein sequence ID" value="OPC76462.1"/>
    <property type="molecule type" value="Genomic_DNA"/>
</dbReference>
<evidence type="ECO:0000259" key="1">
    <source>
        <dbReference type="Pfam" id="PF06527"/>
    </source>
</evidence>
<organism evidence="2 3">
    <name type="scientific">Embleya scabrispora</name>
    <dbReference type="NCBI Taxonomy" id="159449"/>
    <lineage>
        <taxon>Bacteria</taxon>
        <taxon>Bacillati</taxon>
        <taxon>Actinomycetota</taxon>
        <taxon>Actinomycetes</taxon>
        <taxon>Kitasatosporales</taxon>
        <taxon>Streptomycetaceae</taxon>
        <taxon>Embleya</taxon>
    </lineage>
</organism>
<evidence type="ECO:0000313" key="2">
    <source>
        <dbReference type="EMBL" id="OPC76462.1"/>
    </source>
</evidence>
<accession>A0A1T3NI47</accession>
<comment type="caution">
    <text evidence="2">The sequence shown here is derived from an EMBL/GenBank/DDBJ whole genome shotgun (WGS) entry which is preliminary data.</text>
</comment>
<dbReference type="STRING" id="159449.B4N89_46295"/>
<dbReference type="AlphaFoldDB" id="A0A1T3NI47"/>
<feature type="domain" description="TniQ" evidence="1">
    <location>
        <begin position="27"/>
        <end position="161"/>
    </location>
</feature>
<gene>
    <name evidence="2" type="ORF">B4N89_46295</name>
</gene>
<name>A0A1T3NI47_9ACTN</name>
<protein>
    <recommendedName>
        <fullName evidence="1">TniQ domain-containing protein</fullName>
    </recommendedName>
</protein>
<keyword evidence="3" id="KW-1185">Reference proteome</keyword>
<reference evidence="2 3" key="1">
    <citation type="submission" date="2017-03" db="EMBL/GenBank/DDBJ databases">
        <title>Draft genome sequence of Streptomyces scabrisporus NF3, endophyte isolated from Amphipterygium adstringens.</title>
        <authorList>
            <person name="Vazquez M."/>
            <person name="Ceapa C.D."/>
            <person name="Rodriguez Luna D."/>
            <person name="Sanchez Esquivel S."/>
        </authorList>
    </citation>
    <scope>NUCLEOTIDE SEQUENCE [LARGE SCALE GENOMIC DNA]</scope>
    <source>
        <strain evidence="2 3">NF3</strain>
    </source>
</reference>
<evidence type="ECO:0000313" key="3">
    <source>
        <dbReference type="Proteomes" id="UP000190037"/>
    </source>
</evidence>
<dbReference type="InterPro" id="IPR009492">
    <property type="entry name" value="TniQ"/>
</dbReference>
<sequence length="337" mass="37503">MGRARAGRGRCRLSGWHAPRSVRALPQQVRFVAGESTGSYVTRLAARNGQSVAQLLDSVGRGQSRAVDPRYTELYVDAAGRERLAALTGRTVRELQRALIGLREGQLLPAGRDGPVWKWPWEPRDGYLVRACALCTASRGVRGPVWLMLPDTWHICVRHGRLTDNSRDDSTTFARLDAWPQAVVAERQRRRLELRLGPVARSLVADAFAVLAHPSSRRPRLGSHRGVVAHLLPSVMRVARLMARVERPRLDGRLTGFEYARWGRDVVGELGPGVYRALSRWQEEHALLPWLGVNDARPCGVRPGPAAPHARIAELASVDQLTCLSWDMLEKAERPFG</sequence>
<dbReference type="OrthoDB" id="4031662at2"/>
<dbReference type="Proteomes" id="UP000190037">
    <property type="component" value="Unassembled WGS sequence"/>
</dbReference>
<proteinExistence type="predicted"/>
<dbReference type="Pfam" id="PF06527">
    <property type="entry name" value="TniQ"/>
    <property type="match status" value="1"/>
</dbReference>